<gene>
    <name evidence="3" type="ORF">BG006_006445</name>
</gene>
<organism evidence="3 4">
    <name type="scientific">Podila minutissima</name>
    <dbReference type="NCBI Taxonomy" id="64525"/>
    <lineage>
        <taxon>Eukaryota</taxon>
        <taxon>Fungi</taxon>
        <taxon>Fungi incertae sedis</taxon>
        <taxon>Mucoromycota</taxon>
        <taxon>Mortierellomycotina</taxon>
        <taxon>Mortierellomycetes</taxon>
        <taxon>Mortierellales</taxon>
        <taxon>Mortierellaceae</taxon>
        <taxon>Podila</taxon>
    </lineage>
</organism>
<feature type="coiled-coil region" evidence="1">
    <location>
        <begin position="205"/>
        <end position="314"/>
    </location>
</feature>
<dbReference type="AlphaFoldDB" id="A0A9P5VL21"/>
<feature type="region of interest" description="Disordered" evidence="2">
    <location>
        <begin position="348"/>
        <end position="412"/>
    </location>
</feature>
<keyword evidence="1" id="KW-0175">Coiled coil</keyword>
<name>A0A9P5VL21_9FUNG</name>
<feature type="compositionally biased region" description="Polar residues" evidence="2">
    <location>
        <begin position="378"/>
        <end position="408"/>
    </location>
</feature>
<proteinExistence type="predicted"/>
<accession>A0A9P5VL21</accession>
<evidence type="ECO:0000313" key="3">
    <source>
        <dbReference type="EMBL" id="KAF9330581.1"/>
    </source>
</evidence>
<dbReference type="Proteomes" id="UP000696485">
    <property type="component" value="Unassembled WGS sequence"/>
</dbReference>
<keyword evidence="4" id="KW-1185">Reference proteome</keyword>
<protein>
    <submittedName>
        <fullName evidence="3">Uncharacterized protein</fullName>
    </submittedName>
</protein>
<comment type="caution">
    <text evidence="3">The sequence shown here is derived from an EMBL/GenBank/DDBJ whole genome shotgun (WGS) entry which is preliminary data.</text>
</comment>
<feature type="compositionally biased region" description="Polar residues" evidence="2">
    <location>
        <begin position="348"/>
        <end position="362"/>
    </location>
</feature>
<sequence>MCTPRLWTLPQENTYPSPNFPNTHERLGSYRSLTSALTGTRALQSIENKIDRIEALIYQKDPKAAVATVLTDKGQRLSQDALEGMMQTHFDSFLGQVAESVGQMVRQEVGQHLEKVRTAVGKDFGAAQEVMMREVLEAREQDRADTRCEFKAQLQVLLKSIKVEGSIRHQGTEEHLAKLLSDQAAALRGIEQKQDMQEQRDRKQAQDVVDSVQELREAVEKLMQALRMLETNDMACQREMRRMISELQQELVAADLARRLEKKEESKRHIEADENFSAIETRVAELAEDFSELTETLNNRRDGLVKEIEGLKRQQDQILTSLQENHRQQQQYLESRLLSPAASDVASGTTLVNAPQTASISRQRGKRPTRRPGATGANGPSTAPPNNVRGNPETPTHPSLNNTNSGQNFKRKRIKIEPGRAIRLTERTMMTRMMSKVLGGIIT</sequence>
<evidence type="ECO:0000256" key="2">
    <source>
        <dbReference type="SAM" id="MobiDB-lite"/>
    </source>
</evidence>
<evidence type="ECO:0000256" key="1">
    <source>
        <dbReference type="SAM" id="Coils"/>
    </source>
</evidence>
<evidence type="ECO:0000313" key="4">
    <source>
        <dbReference type="Proteomes" id="UP000696485"/>
    </source>
</evidence>
<reference evidence="3" key="1">
    <citation type="journal article" date="2020" name="Fungal Divers.">
        <title>Resolving the Mortierellaceae phylogeny through synthesis of multi-gene phylogenetics and phylogenomics.</title>
        <authorList>
            <person name="Vandepol N."/>
            <person name="Liber J."/>
            <person name="Desiro A."/>
            <person name="Na H."/>
            <person name="Kennedy M."/>
            <person name="Barry K."/>
            <person name="Grigoriev I.V."/>
            <person name="Miller A.N."/>
            <person name="O'Donnell K."/>
            <person name="Stajich J.E."/>
            <person name="Bonito G."/>
        </authorList>
    </citation>
    <scope>NUCLEOTIDE SEQUENCE</scope>
    <source>
        <strain evidence="3">NVP1</strain>
    </source>
</reference>
<dbReference type="EMBL" id="JAAAUY010000385">
    <property type="protein sequence ID" value="KAF9330581.1"/>
    <property type="molecule type" value="Genomic_DNA"/>
</dbReference>